<organism evidence="1 2">
    <name type="scientific">Dinghuibacter silviterrae</name>
    <dbReference type="NCBI Taxonomy" id="1539049"/>
    <lineage>
        <taxon>Bacteria</taxon>
        <taxon>Pseudomonadati</taxon>
        <taxon>Bacteroidota</taxon>
        <taxon>Chitinophagia</taxon>
        <taxon>Chitinophagales</taxon>
        <taxon>Chitinophagaceae</taxon>
        <taxon>Dinghuibacter</taxon>
    </lineage>
</organism>
<evidence type="ECO:0000313" key="1">
    <source>
        <dbReference type="EMBL" id="TDX01233.1"/>
    </source>
</evidence>
<dbReference type="Pfam" id="PF02597">
    <property type="entry name" value="ThiS"/>
    <property type="match status" value="1"/>
</dbReference>
<name>A0A4V3GLX8_9BACT</name>
<protein>
    <submittedName>
        <fullName evidence="1">Molybdopterin converting factor small subunit</fullName>
    </submittedName>
</protein>
<dbReference type="OrthoDB" id="1191081at2"/>
<sequence length="74" mass="7674">MTVLVFGQIAELCGSPTLTAEAPDTDTLDTVLKSRYPGLAGLTYVIAVDQKTVRANTPLHSSSVVALLPPFSGG</sequence>
<dbReference type="Gene3D" id="3.10.20.30">
    <property type="match status" value="1"/>
</dbReference>
<gene>
    <name evidence="1" type="ORF">EDB95_2265</name>
</gene>
<evidence type="ECO:0000313" key="2">
    <source>
        <dbReference type="Proteomes" id="UP000294498"/>
    </source>
</evidence>
<dbReference type="InterPro" id="IPR003749">
    <property type="entry name" value="ThiS/MoaD-like"/>
</dbReference>
<dbReference type="InterPro" id="IPR012675">
    <property type="entry name" value="Beta-grasp_dom_sf"/>
</dbReference>
<dbReference type="InterPro" id="IPR016155">
    <property type="entry name" value="Mopterin_synth/thiamin_S_b"/>
</dbReference>
<reference evidence="1 2" key="1">
    <citation type="submission" date="2019-03" db="EMBL/GenBank/DDBJ databases">
        <title>Genomic Encyclopedia of Type Strains, Phase IV (KMG-IV): sequencing the most valuable type-strain genomes for metagenomic binning, comparative biology and taxonomic classification.</title>
        <authorList>
            <person name="Goeker M."/>
        </authorList>
    </citation>
    <scope>NUCLEOTIDE SEQUENCE [LARGE SCALE GENOMIC DNA]</scope>
    <source>
        <strain evidence="1 2">DSM 100059</strain>
    </source>
</reference>
<dbReference type="AlphaFoldDB" id="A0A4V3GLX8"/>
<dbReference type="Proteomes" id="UP000294498">
    <property type="component" value="Unassembled WGS sequence"/>
</dbReference>
<dbReference type="EMBL" id="SODV01000001">
    <property type="protein sequence ID" value="TDX01233.1"/>
    <property type="molecule type" value="Genomic_DNA"/>
</dbReference>
<dbReference type="CDD" id="cd00754">
    <property type="entry name" value="Ubl_MoaD"/>
    <property type="match status" value="1"/>
</dbReference>
<accession>A0A4V3GLX8</accession>
<comment type="caution">
    <text evidence="1">The sequence shown here is derived from an EMBL/GenBank/DDBJ whole genome shotgun (WGS) entry which is preliminary data.</text>
</comment>
<dbReference type="RefSeq" id="WP_133993603.1">
    <property type="nucleotide sequence ID" value="NZ_SODV01000001.1"/>
</dbReference>
<keyword evidence="2" id="KW-1185">Reference proteome</keyword>
<dbReference type="SUPFAM" id="SSF54285">
    <property type="entry name" value="MoaD/ThiS"/>
    <property type="match status" value="1"/>
</dbReference>
<proteinExistence type="predicted"/>